<dbReference type="PANTHER" id="PTHR31973:SF195">
    <property type="entry name" value="MUDR FAMILY TRANSPOSASE"/>
    <property type="match status" value="1"/>
</dbReference>
<proteinExistence type="predicted"/>
<sequence length="387" mass="45588">MLSRWKNLRWRIRFKMEYDSMTLSTKFIFQHRLIRHNILLKYPSVVGKVMNYIPLQIMEENDVEIMFDVLSLHQELSNIDIYLEVEVNGNKNHTEITPSGFDMNNEEDENAIMDGDDIKLPSNFTTSEGIGEDNIDTWMVSQSERELIRAINLYTIRKHLQYEVVKRCSTIWKNRIIQDHPHLDASLIAQETKHLIKEQPSISVPTLRVGIIDQLRRFGWESRRLLKMIIVEWCTTILSNMDQVELRCAFWSFSPSMDLSIVESVISIDAHIYMGKMMIVMGVDGNTQFFPLAFAIVENESYSSWFWFLNHVKKHVVKERYIICLIFDRHSGNLKVVLFMTFVNNFHDKFRNSNLKSLAYRARIQNQICKFNSIMEEIGKLIAQPHQ</sequence>
<evidence type="ECO:0000313" key="2">
    <source>
        <dbReference type="EMBL" id="KAJ0188636.1"/>
    </source>
</evidence>
<dbReference type="Proteomes" id="UP000235145">
    <property type="component" value="Unassembled WGS sequence"/>
</dbReference>
<name>A0A9R1UKP7_LACSA</name>
<comment type="caution">
    <text evidence="2">The sequence shown here is derived from an EMBL/GenBank/DDBJ whole genome shotgun (WGS) entry which is preliminary data.</text>
</comment>
<protein>
    <recommendedName>
        <fullName evidence="1">MULE transposase domain-containing protein</fullName>
    </recommendedName>
</protein>
<feature type="domain" description="MULE transposase" evidence="1">
    <location>
        <begin position="273"/>
        <end position="333"/>
    </location>
</feature>
<reference evidence="2 3" key="1">
    <citation type="journal article" date="2017" name="Nat. Commun.">
        <title>Genome assembly with in vitro proximity ligation data and whole-genome triplication in lettuce.</title>
        <authorList>
            <person name="Reyes-Chin-Wo S."/>
            <person name="Wang Z."/>
            <person name="Yang X."/>
            <person name="Kozik A."/>
            <person name="Arikit S."/>
            <person name="Song C."/>
            <person name="Xia L."/>
            <person name="Froenicke L."/>
            <person name="Lavelle D.O."/>
            <person name="Truco M.J."/>
            <person name="Xia R."/>
            <person name="Zhu S."/>
            <person name="Xu C."/>
            <person name="Xu H."/>
            <person name="Xu X."/>
            <person name="Cox K."/>
            <person name="Korf I."/>
            <person name="Meyers B.C."/>
            <person name="Michelmore R.W."/>
        </authorList>
    </citation>
    <scope>NUCLEOTIDE SEQUENCE [LARGE SCALE GENOMIC DNA]</scope>
    <source>
        <strain evidence="3">cv. Salinas</strain>
        <tissue evidence="2">Seedlings</tissue>
    </source>
</reference>
<dbReference type="EMBL" id="NBSK02000009">
    <property type="protein sequence ID" value="KAJ0188636.1"/>
    <property type="molecule type" value="Genomic_DNA"/>
</dbReference>
<accession>A0A9R1UKP7</accession>
<organism evidence="2 3">
    <name type="scientific">Lactuca sativa</name>
    <name type="common">Garden lettuce</name>
    <dbReference type="NCBI Taxonomy" id="4236"/>
    <lineage>
        <taxon>Eukaryota</taxon>
        <taxon>Viridiplantae</taxon>
        <taxon>Streptophyta</taxon>
        <taxon>Embryophyta</taxon>
        <taxon>Tracheophyta</taxon>
        <taxon>Spermatophyta</taxon>
        <taxon>Magnoliopsida</taxon>
        <taxon>eudicotyledons</taxon>
        <taxon>Gunneridae</taxon>
        <taxon>Pentapetalae</taxon>
        <taxon>asterids</taxon>
        <taxon>campanulids</taxon>
        <taxon>Asterales</taxon>
        <taxon>Asteraceae</taxon>
        <taxon>Cichorioideae</taxon>
        <taxon>Cichorieae</taxon>
        <taxon>Lactucinae</taxon>
        <taxon>Lactuca</taxon>
    </lineage>
</organism>
<gene>
    <name evidence="2" type="ORF">LSAT_V11C900486020</name>
</gene>
<evidence type="ECO:0000259" key="1">
    <source>
        <dbReference type="Pfam" id="PF10551"/>
    </source>
</evidence>
<dbReference type="AlphaFoldDB" id="A0A9R1UKP7"/>
<dbReference type="PANTHER" id="PTHR31973">
    <property type="entry name" value="POLYPROTEIN, PUTATIVE-RELATED"/>
    <property type="match status" value="1"/>
</dbReference>
<evidence type="ECO:0000313" key="3">
    <source>
        <dbReference type="Proteomes" id="UP000235145"/>
    </source>
</evidence>
<keyword evidence="3" id="KW-1185">Reference proteome</keyword>
<dbReference type="Pfam" id="PF10551">
    <property type="entry name" value="MULE"/>
    <property type="match status" value="1"/>
</dbReference>
<dbReference type="InterPro" id="IPR018289">
    <property type="entry name" value="MULE_transposase_dom"/>
</dbReference>